<organism evidence="1 2">
    <name type="scientific">Stentor coeruleus</name>
    <dbReference type="NCBI Taxonomy" id="5963"/>
    <lineage>
        <taxon>Eukaryota</taxon>
        <taxon>Sar</taxon>
        <taxon>Alveolata</taxon>
        <taxon>Ciliophora</taxon>
        <taxon>Postciliodesmatophora</taxon>
        <taxon>Heterotrichea</taxon>
        <taxon>Heterotrichida</taxon>
        <taxon>Stentoridae</taxon>
        <taxon>Stentor</taxon>
    </lineage>
</organism>
<dbReference type="OrthoDB" id="7731522at2759"/>
<gene>
    <name evidence="1" type="ORF">SteCoe_29234</name>
</gene>
<dbReference type="Proteomes" id="UP000187209">
    <property type="component" value="Unassembled WGS sequence"/>
</dbReference>
<protein>
    <recommendedName>
        <fullName evidence="3">C2H2-type domain-containing protein</fullName>
    </recommendedName>
</protein>
<evidence type="ECO:0000313" key="2">
    <source>
        <dbReference type="Proteomes" id="UP000187209"/>
    </source>
</evidence>
<keyword evidence="2" id="KW-1185">Reference proteome</keyword>
<proteinExistence type="predicted"/>
<name>A0A1R2B6E6_9CILI</name>
<comment type="caution">
    <text evidence="1">The sequence shown here is derived from an EMBL/GenBank/DDBJ whole genome shotgun (WGS) entry which is preliminary data.</text>
</comment>
<reference evidence="1 2" key="1">
    <citation type="submission" date="2016-11" db="EMBL/GenBank/DDBJ databases">
        <title>The macronuclear genome of Stentor coeruleus: a giant cell with tiny introns.</title>
        <authorList>
            <person name="Slabodnick M."/>
            <person name="Ruby J.G."/>
            <person name="Reiff S.B."/>
            <person name="Swart E.C."/>
            <person name="Gosai S."/>
            <person name="Prabakaran S."/>
            <person name="Witkowska E."/>
            <person name="Larue G.E."/>
            <person name="Fisher S."/>
            <person name="Freeman R.M."/>
            <person name="Gunawardena J."/>
            <person name="Chu W."/>
            <person name="Stover N.A."/>
            <person name="Gregory B.D."/>
            <person name="Nowacki M."/>
            <person name="Derisi J."/>
            <person name="Roy S.W."/>
            <person name="Marshall W.F."/>
            <person name="Sood P."/>
        </authorList>
    </citation>
    <scope>NUCLEOTIDE SEQUENCE [LARGE SCALE GENOMIC DNA]</scope>
    <source>
        <strain evidence="1">WM001</strain>
    </source>
</reference>
<evidence type="ECO:0000313" key="1">
    <source>
        <dbReference type="EMBL" id="OMJ72341.1"/>
    </source>
</evidence>
<dbReference type="EMBL" id="MPUH01000909">
    <property type="protein sequence ID" value="OMJ72341.1"/>
    <property type="molecule type" value="Genomic_DNA"/>
</dbReference>
<dbReference type="AlphaFoldDB" id="A0A1R2B6E6"/>
<evidence type="ECO:0008006" key="3">
    <source>
        <dbReference type="Google" id="ProtNLM"/>
    </source>
</evidence>
<dbReference type="Gene3D" id="3.30.1490.490">
    <property type="match status" value="1"/>
</dbReference>
<sequence length="224" mass="26098">MLANYYDLSFLLGYSYVNKQFTIEGNHQIDIFSMSPTPFIKILPALVDSLLAIDRTKMPSILHPSRFLMNLIKREDKRSGCCLICNNHFPKIVFHMKNLHKMSRENVDKFYSIIGENSIYYMPEEISQVEFSRKKQIEYIYNFNSEELSYNQVKGYYLIGEISAGLTPSFVCGECGEIVHGSKVKRHKMKHKNEVIFSCQLCGGRFPIKKKRKHMKKCSVKIQD</sequence>
<accession>A0A1R2B6E6</accession>